<dbReference type="InterPro" id="IPR016181">
    <property type="entry name" value="Acyl_CoA_acyltransferase"/>
</dbReference>
<dbReference type="PROSITE" id="PS51186">
    <property type="entry name" value="GNAT"/>
    <property type="match status" value="1"/>
</dbReference>
<dbReference type="Gene3D" id="3.40.630.30">
    <property type="match status" value="1"/>
</dbReference>
<dbReference type="Pfam" id="PF13508">
    <property type="entry name" value="Acetyltransf_7"/>
    <property type="match status" value="1"/>
</dbReference>
<evidence type="ECO:0000313" key="2">
    <source>
        <dbReference type="EMBL" id="MBE0404018.1"/>
    </source>
</evidence>
<sequence length="162" mass="18612">MAASLYSASINRFGRYKAMHIARLKAAQSDRDFIWRAYESAYQNVVERQFGTWEAELQMPAFDEKWRQGGFEVLALNGKSVGAVWVTNEGEFLRLRDLFLLAEYQGRGVGAHIVRQELEKARVLGVPLRLRVLKQSQAIALYERLGFTICGETSTQYWMEVN</sequence>
<protein>
    <submittedName>
        <fullName evidence="2">GNAT family N-acetyltransferase</fullName>
    </submittedName>
</protein>
<reference evidence="2 3" key="1">
    <citation type="submission" date="2020-07" db="EMBL/GenBank/DDBJ databases">
        <title>Halophilic bacteria isolated from french cheeses.</title>
        <authorList>
            <person name="Kothe C.I."/>
            <person name="Farah-Kraiem B."/>
            <person name="Renault P."/>
            <person name="Dridi B."/>
        </authorList>
    </citation>
    <scope>NUCLEOTIDE SEQUENCE [LARGE SCALE GENOMIC DNA]</scope>
    <source>
        <strain evidence="2 3">FME16</strain>
    </source>
</reference>
<evidence type="ECO:0000313" key="3">
    <source>
        <dbReference type="Proteomes" id="UP000754821"/>
    </source>
</evidence>
<keyword evidence="3" id="KW-1185">Reference proteome</keyword>
<name>A0ABR9FBZ5_9GAMM</name>
<accession>A0ABR9FBZ5</accession>
<dbReference type="Proteomes" id="UP000754821">
    <property type="component" value="Unassembled WGS sequence"/>
</dbReference>
<comment type="caution">
    <text evidence="2">The sequence shown here is derived from an EMBL/GenBank/DDBJ whole genome shotgun (WGS) entry which is preliminary data.</text>
</comment>
<organism evidence="2 3">
    <name type="scientific">Halomonas citrativorans</name>
    <dbReference type="NCBI Taxonomy" id="2742612"/>
    <lineage>
        <taxon>Bacteria</taxon>
        <taxon>Pseudomonadati</taxon>
        <taxon>Pseudomonadota</taxon>
        <taxon>Gammaproteobacteria</taxon>
        <taxon>Oceanospirillales</taxon>
        <taxon>Halomonadaceae</taxon>
        <taxon>Halomonas</taxon>
    </lineage>
</organism>
<dbReference type="SUPFAM" id="SSF55729">
    <property type="entry name" value="Acyl-CoA N-acyltransferases (Nat)"/>
    <property type="match status" value="1"/>
</dbReference>
<proteinExistence type="predicted"/>
<dbReference type="RefSeq" id="WP_192527700.1">
    <property type="nucleotide sequence ID" value="NZ_RRZC01000010.1"/>
</dbReference>
<dbReference type="InterPro" id="IPR000182">
    <property type="entry name" value="GNAT_dom"/>
</dbReference>
<feature type="domain" description="N-acetyltransferase" evidence="1">
    <location>
        <begin position="19"/>
        <end position="162"/>
    </location>
</feature>
<evidence type="ECO:0000259" key="1">
    <source>
        <dbReference type="PROSITE" id="PS51186"/>
    </source>
</evidence>
<gene>
    <name evidence="2" type="ORF">EI163_10710</name>
</gene>
<dbReference type="EMBL" id="RRZC01000010">
    <property type="protein sequence ID" value="MBE0404018.1"/>
    <property type="molecule type" value="Genomic_DNA"/>
</dbReference>